<keyword evidence="4" id="KW-0479">Metal-binding</keyword>
<dbReference type="GO" id="GO:0016837">
    <property type="term" value="F:carbon-oxygen lyase activity, acting on polysaccharides"/>
    <property type="evidence" value="ECO:0007669"/>
    <property type="project" value="TreeGrafter"/>
</dbReference>
<organism evidence="11 12">
    <name type="scientific">Gloeothece verrucosa (strain PCC 7822)</name>
    <name type="common">Cyanothece sp. (strain PCC 7822)</name>
    <dbReference type="NCBI Taxonomy" id="497965"/>
    <lineage>
        <taxon>Bacteria</taxon>
        <taxon>Bacillati</taxon>
        <taxon>Cyanobacteriota</taxon>
        <taxon>Cyanophyceae</taxon>
        <taxon>Oscillatoriophycideae</taxon>
        <taxon>Chroococcales</taxon>
        <taxon>Aphanothecaceae</taxon>
        <taxon>Gloeothece</taxon>
        <taxon>Gloeothece verrucosa</taxon>
    </lineage>
</organism>
<dbReference type="GO" id="GO:0005576">
    <property type="term" value="C:extracellular region"/>
    <property type="evidence" value="ECO:0007669"/>
    <property type="project" value="UniProtKB-SubCell"/>
</dbReference>
<name>E0UDQ8_GLOV7</name>
<sequence length="504" mass="57418">MKLKINRRRFFEILGAALVPIAFSHRLKAKTSKIQEANPKIYYVALTGNDANPGSQEKPWATITKAAQTLKAGETVYIRGGNYSLYKPIVPKNSGSENQWITYAAYPQEEVIINAEKIYVGPPVGKPPFPHDEGAFQVEDKSYIRLKNLRLINSYNSGFRIKNSHHIELYNNTTQKTFAPGIFVYRSQDIKVMGNTVIKANTNEMRLYGDFKKEAPHEGISIASGQNFEVAYNHLFNCDKEAIDCKESSAQGIVHHNYVHNCPRQGIYIDAWGTVLEKIEVYENVIHDCETGIAISAEGGLLVDQIRIHHNLIYNNRGTGIFFSRWGKDNLRKNIFIYNNTVYHNGYGRGNCQEPYWLTGGLYLYTTNLENIVIQNNIFSENKYFQIGYSGNYKPEDFERKNLKIEYNLIHNSEPVTYPVYLKEWAKDYVFATQGKNALEADPLFVNARIGNLYLKSSSPAIKAGHPENSLPPKDIDQDLGALPANKAESFWWRQNFPPKFDNS</sequence>
<keyword evidence="3" id="KW-0964">Secreted</keyword>
<feature type="domain" description="Pel9A-like right handed beta-helix region" evidence="10">
    <location>
        <begin position="37"/>
        <end position="93"/>
    </location>
</feature>
<dbReference type="HOGENOM" id="CLU_026896_0_0_3"/>
<dbReference type="InterPro" id="IPR006626">
    <property type="entry name" value="PbH1"/>
</dbReference>
<dbReference type="CAZy" id="PL9">
    <property type="family name" value="Polysaccharide Lyase Family 9"/>
</dbReference>
<evidence type="ECO:0000313" key="12">
    <source>
        <dbReference type="Proteomes" id="UP000008206"/>
    </source>
</evidence>
<dbReference type="Pfam" id="PF13229">
    <property type="entry name" value="Beta_helix"/>
    <property type="match status" value="1"/>
</dbReference>
<dbReference type="OrthoDB" id="3565729at2"/>
<evidence type="ECO:0000256" key="4">
    <source>
        <dbReference type="ARBA" id="ARBA00022723"/>
    </source>
</evidence>
<comment type="cofactor">
    <cofactor evidence="1">
        <name>Ca(2+)</name>
        <dbReference type="ChEBI" id="CHEBI:29108"/>
    </cofactor>
</comment>
<dbReference type="PANTHER" id="PTHR40088:SF1">
    <property type="entry name" value="PECTATE LYASE PEL9"/>
    <property type="match status" value="1"/>
</dbReference>
<dbReference type="InterPro" id="IPR039448">
    <property type="entry name" value="Beta_helix"/>
</dbReference>
<evidence type="ECO:0000256" key="1">
    <source>
        <dbReference type="ARBA" id="ARBA00001913"/>
    </source>
</evidence>
<accession>E0UDQ8</accession>
<reference evidence="12" key="1">
    <citation type="journal article" date="2011" name="MBio">
        <title>Novel metabolic attributes of the genus Cyanothece, comprising a group of unicellular nitrogen-fixing Cyanobacteria.</title>
        <authorList>
            <person name="Bandyopadhyay A."/>
            <person name="Elvitigala T."/>
            <person name="Welsh E."/>
            <person name="Stockel J."/>
            <person name="Liberton M."/>
            <person name="Min H."/>
            <person name="Sherman L.A."/>
            <person name="Pakrasi H.B."/>
        </authorList>
    </citation>
    <scope>NUCLEOTIDE SEQUENCE [LARGE SCALE GENOMIC DNA]</scope>
    <source>
        <strain evidence="12">PCC 7822</strain>
    </source>
</reference>
<gene>
    <name evidence="11" type="ordered locus">Cyan7822_4584</name>
</gene>
<dbReference type="PANTHER" id="PTHR40088">
    <property type="entry name" value="PECTATE LYASE (EUROFUNG)"/>
    <property type="match status" value="1"/>
</dbReference>
<comment type="subcellular location">
    <subcellularLocation>
        <location evidence="2">Secreted</location>
    </subcellularLocation>
</comment>
<evidence type="ECO:0000256" key="8">
    <source>
        <dbReference type="ARBA" id="ARBA00038263"/>
    </source>
</evidence>
<dbReference type="SUPFAM" id="SSF51126">
    <property type="entry name" value="Pectin lyase-like"/>
    <property type="match status" value="1"/>
</dbReference>
<keyword evidence="6" id="KW-0106">Calcium</keyword>
<dbReference type="InterPro" id="IPR052052">
    <property type="entry name" value="Polysaccharide_Lyase_9"/>
</dbReference>
<evidence type="ECO:0008006" key="13">
    <source>
        <dbReference type="Google" id="ProtNLM"/>
    </source>
</evidence>
<dbReference type="InterPro" id="IPR012334">
    <property type="entry name" value="Pectin_lyas_fold"/>
</dbReference>
<dbReference type="SMART" id="SM00710">
    <property type="entry name" value="PbH1"/>
    <property type="match status" value="10"/>
</dbReference>
<keyword evidence="5" id="KW-0732">Signal</keyword>
<evidence type="ECO:0000256" key="7">
    <source>
        <dbReference type="ARBA" id="ARBA00023239"/>
    </source>
</evidence>
<evidence type="ECO:0000259" key="9">
    <source>
        <dbReference type="Pfam" id="PF13229"/>
    </source>
</evidence>
<dbReference type="eggNOG" id="COG5434">
    <property type="taxonomic scope" value="Bacteria"/>
</dbReference>
<dbReference type="STRING" id="497965.Cyan7822_4584"/>
<dbReference type="Pfam" id="PF22842">
    <property type="entry name" value="Pel9A-like_beta_helix"/>
    <property type="match status" value="1"/>
</dbReference>
<feature type="domain" description="Right handed beta helix" evidence="9">
    <location>
        <begin position="136"/>
        <end position="300"/>
    </location>
</feature>
<evidence type="ECO:0000259" key="10">
    <source>
        <dbReference type="Pfam" id="PF22842"/>
    </source>
</evidence>
<dbReference type="InterPro" id="IPR053868">
    <property type="entry name" value="Pel9A-like_beta_helix"/>
</dbReference>
<dbReference type="Proteomes" id="UP000008206">
    <property type="component" value="Chromosome"/>
</dbReference>
<proteinExistence type="inferred from homology"/>
<dbReference type="AlphaFoldDB" id="E0UDQ8"/>
<comment type="similarity">
    <text evidence="8">Belongs to the polysaccharide lyase 9 family.</text>
</comment>
<protein>
    <recommendedName>
        <fullName evidence="13">Right handed beta helix domain-containing protein</fullName>
    </recommendedName>
</protein>
<evidence type="ECO:0000256" key="3">
    <source>
        <dbReference type="ARBA" id="ARBA00022525"/>
    </source>
</evidence>
<evidence type="ECO:0000256" key="2">
    <source>
        <dbReference type="ARBA" id="ARBA00004613"/>
    </source>
</evidence>
<keyword evidence="7" id="KW-0456">Lyase</keyword>
<dbReference type="RefSeq" id="WP_013324535.1">
    <property type="nucleotide sequence ID" value="NC_014501.1"/>
</dbReference>
<keyword evidence="12" id="KW-1185">Reference proteome</keyword>
<dbReference type="GO" id="GO:0046872">
    <property type="term" value="F:metal ion binding"/>
    <property type="evidence" value="ECO:0007669"/>
    <property type="project" value="UniProtKB-KW"/>
</dbReference>
<dbReference type="EMBL" id="CP002198">
    <property type="protein sequence ID" value="ADN16493.1"/>
    <property type="molecule type" value="Genomic_DNA"/>
</dbReference>
<dbReference type="InterPro" id="IPR011050">
    <property type="entry name" value="Pectin_lyase_fold/virulence"/>
</dbReference>
<evidence type="ECO:0000313" key="11">
    <source>
        <dbReference type="EMBL" id="ADN16493.1"/>
    </source>
</evidence>
<evidence type="ECO:0000256" key="6">
    <source>
        <dbReference type="ARBA" id="ARBA00022837"/>
    </source>
</evidence>
<evidence type="ECO:0000256" key="5">
    <source>
        <dbReference type="ARBA" id="ARBA00022729"/>
    </source>
</evidence>
<dbReference type="KEGG" id="cyj:Cyan7822_4584"/>
<dbReference type="Gene3D" id="2.160.20.10">
    <property type="entry name" value="Single-stranded right-handed beta-helix, Pectin lyase-like"/>
    <property type="match status" value="1"/>
</dbReference>